<evidence type="ECO:0000313" key="2">
    <source>
        <dbReference type="EMBL" id="VYU35786.1"/>
    </source>
</evidence>
<dbReference type="EMBL" id="CACRUE010000033">
    <property type="protein sequence ID" value="VYU35786.1"/>
    <property type="molecule type" value="Genomic_DNA"/>
</dbReference>
<evidence type="ECO:0000313" key="1">
    <source>
        <dbReference type="EMBL" id="MCB5445687.1"/>
    </source>
</evidence>
<dbReference type="AlphaFoldDB" id="A0A6N3E294"/>
<evidence type="ECO:0000313" key="3">
    <source>
        <dbReference type="Proteomes" id="UP001299409"/>
    </source>
</evidence>
<reference evidence="1 3" key="2">
    <citation type="submission" date="2021-10" db="EMBL/GenBank/DDBJ databases">
        <title>Collection of gut derived symbiotic bacterial strains cultured from healthy donors.</title>
        <authorList>
            <person name="Lin H."/>
            <person name="Littmann E."/>
            <person name="Claire K."/>
            <person name="Pamer E."/>
        </authorList>
    </citation>
    <scope>NUCLEOTIDE SEQUENCE [LARGE SCALE GENOMIC DNA]</scope>
    <source>
        <strain evidence="1 3">MSK.17.68</strain>
    </source>
</reference>
<dbReference type="Pfam" id="PF13710">
    <property type="entry name" value="ACT_5"/>
    <property type="match status" value="1"/>
</dbReference>
<proteinExistence type="predicted"/>
<sequence length="72" mass="8510">MKRNVYAKLNQGMDSFLRVAMTLRRKELCVEQISMSQEESGMWLTINEDQTSLEEVVNHMRKLYDVTDLQVQ</sequence>
<dbReference type="EMBL" id="JAJBMB010000004">
    <property type="protein sequence ID" value="MCB5445687.1"/>
    <property type="molecule type" value="Genomic_DNA"/>
</dbReference>
<name>A0A6N3E294_9FIRM</name>
<accession>A0A6N3E294</accession>
<dbReference type="RefSeq" id="WP_007286750.1">
    <property type="nucleotide sequence ID" value="NZ_BAABXU010000001.1"/>
</dbReference>
<dbReference type="GeneID" id="89565291"/>
<protein>
    <recommendedName>
        <fullName evidence="4">ACT domain-containing protein</fullName>
    </recommendedName>
</protein>
<organism evidence="2">
    <name type="scientific">Intestinibacter bartlettii</name>
    <dbReference type="NCBI Taxonomy" id="261299"/>
    <lineage>
        <taxon>Bacteria</taxon>
        <taxon>Bacillati</taxon>
        <taxon>Bacillota</taxon>
        <taxon>Clostridia</taxon>
        <taxon>Peptostreptococcales</taxon>
        <taxon>Peptostreptococcaceae</taxon>
        <taxon>Intestinibacter</taxon>
    </lineage>
</organism>
<evidence type="ECO:0008006" key="4">
    <source>
        <dbReference type="Google" id="ProtNLM"/>
    </source>
</evidence>
<reference evidence="2" key="1">
    <citation type="submission" date="2019-11" db="EMBL/GenBank/DDBJ databases">
        <authorList>
            <person name="Feng L."/>
        </authorList>
    </citation>
    <scope>NUCLEOTIDE SEQUENCE</scope>
    <source>
        <strain evidence="2">IbartlettiiLFYP30</strain>
    </source>
</reference>
<dbReference type="Proteomes" id="UP001299409">
    <property type="component" value="Unassembled WGS sequence"/>
</dbReference>
<gene>
    <name evidence="2" type="ORF">IBLFYP30_02454</name>
    <name evidence="1" type="ORF">LIP50_05650</name>
</gene>
<keyword evidence="3" id="KW-1185">Reference proteome</keyword>